<dbReference type="AlphaFoldDB" id="A0A024LRC8"/>
<name>A0A024LRC8_9HYPH</name>
<gene>
    <name evidence="1" type="primary">yacA1</name>
    <name evidence="1" type="ORF">BN1046_00566</name>
</gene>
<dbReference type="EMBL" id="HG977195">
    <property type="protein sequence ID" value="CDP79669.1"/>
    <property type="molecule type" value="Genomic_DNA"/>
</dbReference>
<reference evidence="1" key="1">
    <citation type="submission" date="2013-11" db="EMBL/GenBank/DDBJ databases">
        <authorList>
            <person name="GENOMES U."/>
        </authorList>
    </citation>
    <scope>NUCLEOTIDE SEQUENCE</scope>
    <source>
        <strain evidence="1">MVT06</strain>
    </source>
</reference>
<dbReference type="Gene3D" id="6.20.450.20">
    <property type="match status" value="1"/>
</dbReference>
<protein>
    <submittedName>
        <fullName evidence="1">YacA protein</fullName>
    </submittedName>
</protein>
<evidence type="ECO:0000313" key="1">
    <source>
        <dbReference type="EMBL" id="CDP79669.1"/>
    </source>
</evidence>
<proteinExistence type="predicted"/>
<sequence length="96" mass="11192">MAETTFTFRVDDVLKNEFSKVAKAFDRSGAQLLRDYMRDIVKEQKEKSAYNLWFREQVQFGINSANAGHIISSEEIEAEAKEWRLKTQSKLDRSTL</sequence>
<accession>A0A024LRC8</accession>
<reference evidence="1" key="2">
    <citation type="submission" date="2014-05" db="EMBL/GenBank/DDBJ databases">
        <title>Genome sequencing of Bartonella spp. isolated from human blood.</title>
        <authorList>
            <person name="Raoult D."/>
        </authorList>
    </citation>
    <scope>NUCLEOTIDE SEQUENCE</scope>
    <source>
        <strain evidence="1">MVT06</strain>
    </source>
</reference>
<organism evidence="1">
    <name type="scientific">Bartonella schoenbuchensis</name>
    <dbReference type="NCBI Taxonomy" id="165694"/>
    <lineage>
        <taxon>Bacteria</taxon>
        <taxon>Pseudomonadati</taxon>
        <taxon>Pseudomonadota</taxon>
        <taxon>Alphaproteobacteria</taxon>
        <taxon>Hyphomicrobiales</taxon>
        <taxon>Bartonellaceae</taxon>
        <taxon>Bartonella</taxon>
    </lineage>
</organism>